<reference evidence="3" key="1">
    <citation type="submission" date="2016-06" db="UniProtKB">
        <authorList>
            <consortium name="WormBaseParasite"/>
        </authorList>
    </citation>
    <scope>IDENTIFICATION</scope>
</reference>
<evidence type="ECO:0000313" key="2">
    <source>
        <dbReference type="Proteomes" id="UP000279833"/>
    </source>
</evidence>
<evidence type="ECO:0000313" key="3">
    <source>
        <dbReference type="WBParaSite" id="SCUD_0002250101-mRNA-1"/>
    </source>
</evidence>
<name>A0A183L584_9TREM</name>
<gene>
    <name evidence="1" type="ORF">SCUD_LOCUS22498</name>
</gene>
<dbReference type="AlphaFoldDB" id="A0A183L584"/>
<dbReference type="EMBL" id="UZAK01049580">
    <property type="protein sequence ID" value="VDP79117.1"/>
    <property type="molecule type" value="Genomic_DNA"/>
</dbReference>
<dbReference type="Proteomes" id="UP000279833">
    <property type="component" value="Unassembled WGS sequence"/>
</dbReference>
<keyword evidence="2" id="KW-1185">Reference proteome</keyword>
<evidence type="ECO:0000313" key="1">
    <source>
        <dbReference type="EMBL" id="VDP79117.1"/>
    </source>
</evidence>
<dbReference type="WBParaSite" id="SCUD_0002250101-mRNA-1">
    <property type="protein sequence ID" value="SCUD_0002250101-mRNA-1"/>
    <property type="gene ID" value="SCUD_0002250101"/>
</dbReference>
<proteinExistence type="predicted"/>
<organism evidence="3">
    <name type="scientific">Schistosoma curassoni</name>
    <dbReference type="NCBI Taxonomy" id="6186"/>
    <lineage>
        <taxon>Eukaryota</taxon>
        <taxon>Metazoa</taxon>
        <taxon>Spiralia</taxon>
        <taxon>Lophotrochozoa</taxon>
        <taxon>Platyhelminthes</taxon>
        <taxon>Trematoda</taxon>
        <taxon>Digenea</taxon>
        <taxon>Strigeidida</taxon>
        <taxon>Schistosomatoidea</taxon>
        <taxon>Schistosomatidae</taxon>
        <taxon>Schistosoma</taxon>
    </lineage>
</organism>
<sequence length="37" mass="4149">MMSSYPVSSVPTLIFRSPVRMVRSFVGHFSTIDCSLL</sequence>
<reference evidence="1 2" key="2">
    <citation type="submission" date="2018-11" db="EMBL/GenBank/DDBJ databases">
        <authorList>
            <consortium name="Pathogen Informatics"/>
        </authorList>
    </citation>
    <scope>NUCLEOTIDE SEQUENCE [LARGE SCALE GENOMIC DNA]</scope>
    <source>
        <strain evidence="1">Dakar</strain>
        <strain evidence="2">Dakar, Senegal</strain>
    </source>
</reference>
<protein>
    <submittedName>
        <fullName evidence="3">Thioredoxin domain-containing protein</fullName>
    </submittedName>
</protein>
<accession>A0A183L584</accession>